<dbReference type="Pfam" id="PF03061">
    <property type="entry name" value="4HBT"/>
    <property type="match status" value="1"/>
</dbReference>
<keyword evidence="3" id="KW-1185">Reference proteome</keyword>
<reference evidence="3" key="1">
    <citation type="journal article" date="2019" name="Int. J. Syst. Evol. Microbiol.">
        <title>The Global Catalogue of Microorganisms (GCM) 10K type strain sequencing project: providing services to taxonomists for standard genome sequencing and annotation.</title>
        <authorList>
            <consortium name="The Broad Institute Genomics Platform"/>
            <consortium name="The Broad Institute Genome Sequencing Center for Infectious Disease"/>
            <person name="Wu L."/>
            <person name="Ma J."/>
        </authorList>
    </citation>
    <scope>NUCLEOTIDE SEQUENCE [LARGE SCALE GENOMIC DNA]</scope>
    <source>
        <strain evidence="3">JCM 9933</strain>
    </source>
</reference>
<dbReference type="InterPro" id="IPR029069">
    <property type="entry name" value="HotDog_dom_sf"/>
</dbReference>
<feature type="domain" description="Thioesterase" evidence="1">
    <location>
        <begin position="74"/>
        <end position="140"/>
    </location>
</feature>
<evidence type="ECO:0000313" key="2">
    <source>
        <dbReference type="EMBL" id="GAA0588947.1"/>
    </source>
</evidence>
<sequence>MPTTASLKVNTIHMIERPHPTPSSDGIPHGFVPRPVGGGFMEAAGPIYVRRDAAGRATFGLLVEPRHCNAKDMCHGGMLAALTDVVLGIGGLEQAGVRGFFITISLAQDFLAPVPLGSWLEAEVDLLRRTRTTMFVQGVFRVRGEAALRASGVFRLPRPEQG</sequence>
<dbReference type="EMBL" id="BAAAFZ010000046">
    <property type="protein sequence ID" value="GAA0588947.1"/>
    <property type="molecule type" value="Genomic_DNA"/>
</dbReference>
<gene>
    <name evidence="2" type="ORF">GCM10009416_29370</name>
</gene>
<protein>
    <submittedName>
        <fullName evidence="2">PaaI family thioesterase</fullName>
    </submittedName>
</protein>
<evidence type="ECO:0000259" key="1">
    <source>
        <dbReference type="Pfam" id="PF03061"/>
    </source>
</evidence>
<dbReference type="SUPFAM" id="SSF54637">
    <property type="entry name" value="Thioesterase/thiol ester dehydrase-isomerase"/>
    <property type="match status" value="1"/>
</dbReference>
<dbReference type="CDD" id="cd03443">
    <property type="entry name" value="PaaI_thioesterase"/>
    <property type="match status" value="1"/>
</dbReference>
<dbReference type="Gene3D" id="3.10.129.10">
    <property type="entry name" value="Hotdog Thioesterase"/>
    <property type="match status" value="1"/>
</dbReference>
<evidence type="ECO:0000313" key="3">
    <source>
        <dbReference type="Proteomes" id="UP001501588"/>
    </source>
</evidence>
<dbReference type="RefSeq" id="WP_343896107.1">
    <property type="nucleotide sequence ID" value="NZ_BAAAFZ010000046.1"/>
</dbReference>
<proteinExistence type="predicted"/>
<comment type="caution">
    <text evidence="2">The sequence shown here is derived from an EMBL/GenBank/DDBJ whole genome shotgun (WGS) entry which is preliminary data.</text>
</comment>
<name>A0ABP3QHI5_9PROT</name>
<accession>A0ABP3QHI5</accession>
<organism evidence="2 3">
    <name type="scientific">Craurococcus roseus</name>
    <dbReference type="NCBI Taxonomy" id="77585"/>
    <lineage>
        <taxon>Bacteria</taxon>
        <taxon>Pseudomonadati</taxon>
        <taxon>Pseudomonadota</taxon>
        <taxon>Alphaproteobacteria</taxon>
        <taxon>Acetobacterales</taxon>
        <taxon>Acetobacteraceae</taxon>
        <taxon>Craurococcus</taxon>
    </lineage>
</organism>
<dbReference type="InterPro" id="IPR006683">
    <property type="entry name" value="Thioestr_dom"/>
</dbReference>
<dbReference type="Proteomes" id="UP001501588">
    <property type="component" value="Unassembled WGS sequence"/>
</dbReference>